<dbReference type="SUPFAM" id="SSF57903">
    <property type="entry name" value="FYVE/PHD zinc finger"/>
    <property type="match status" value="1"/>
</dbReference>
<gene>
    <name evidence="2" type="ORF">CHIRRI_LOCUS14861</name>
</gene>
<reference evidence="2" key="2">
    <citation type="submission" date="2022-10" db="EMBL/GenBank/DDBJ databases">
        <authorList>
            <consortium name="ENA_rothamsted_submissions"/>
            <consortium name="culmorum"/>
            <person name="King R."/>
        </authorList>
    </citation>
    <scope>NUCLEOTIDE SEQUENCE</scope>
</reference>
<keyword evidence="3" id="KW-1185">Reference proteome</keyword>
<evidence type="ECO:0000313" key="3">
    <source>
        <dbReference type="Proteomes" id="UP001153620"/>
    </source>
</evidence>
<organism evidence="2 3">
    <name type="scientific">Chironomus riparius</name>
    <dbReference type="NCBI Taxonomy" id="315576"/>
    <lineage>
        <taxon>Eukaryota</taxon>
        <taxon>Metazoa</taxon>
        <taxon>Ecdysozoa</taxon>
        <taxon>Arthropoda</taxon>
        <taxon>Hexapoda</taxon>
        <taxon>Insecta</taxon>
        <taxon>Pterygota</taxon>
        <taxon>Neoptera</taxon>
        <taxon>Endopterygota</taxon>
        <taxon>Diptera</taxon>
        <taxon>Nematocera</taxon>
        <taxon>Chironomoidea</taxon>
        <taxon>Chironomidae</taxon>
        <taxon>Chironominae</taxon>
        <taxon>Chironomus</taxon>
    </lineage>
</organism>
<dbReference type="AlphaFoldDB" id="A0A9N9X1F9"/>
<dbReference type="EMBL" id="OU895880">
    <property type="protein sequence ID" value="CAG9812056.1"/>
    <property type="molecule type" value="Genomic_DNA"/>
</dbReference>
<protein>
    <submittedName>
        <fullName evidence="2">Uncharacterized protein</fullName>
    </submittedName>
</protein>
<evidence type="ECO:0000313" key="2">
    <source>
        <dbReference type="EMBL" id="CAG9812056.1"/>
    </source>
</evidence>
<feature type="compositionally biased region" description="Basic and acidic residues" evidence="1">
    <location>
        <begin position="118"/>
        <end position="128"/>
    </location>
</feature>
<proteinExistence type="predicted"/>
<dbReference type="InterPro" id="IPR013083">
    <property type="entry name" value="Znf_RING/FYVE/PHD"/>
</dbReference>
<sequence>MTKNLETQCCKCGGAATKNNKLIGCDFMTCLKVFHDNCNDNPVRIDGNNKFVCDEHRARVEQDQQKNAGNSVQEVDLTSVEPLKNSEQNPNLQEKAVNPKLKDDNQFLEQQPATTSKEATKPNKTKEKDDEECNFQRSLSGVPAQYPLQDIPKTITINQYHFDLLFATNWEGFNHFNTFVPNNLNYKHYDNLIDKDKEKRINN</sequence>
<dbReference type="CDD" id="cd15489">
    <property type="entry name" value="PHD_SF"/>
    <property type="match status" value="1"/>
</dbReference>
<accession>A0A9N9X1F9</accession>
<evidence type="ECO:0000256" key="1">
    <source>
        <dbReference type="SAM" id="MobiDB-lite"/>
    </source>
</evidence>
<name>A0A9N9X1F9_9DIPT</name>
<feature type="region of interest" description="Disordered" evidence="1">
    <location>
        <begin position="80"/>
        <end position="134"/>
    </location>
</feature>
<dbReference type="InterPro" id="IPR011011">
    <property type="entry name" value="Znf_FYVE_PHD"/>
</dbReference>
<dbReference type="Proteomes" id="UP001153620">
    <property type="component" value="Chromosome 4"/>
</dbReference>
<feature type="compositionally biased region" description="Polar residues" evidence="1">
    <location>
        <begin position="107"/>
        <end position="117"/>
    </location>
</feature>
<dbReference type="Gene3D" id="3.30.40.10">
    <property type="entry name" value="Zinc/RING finger domain, C3HC4 (zinc finger)"/>
    <property type="match status" value="1"/>
</dbReference>
<reference evidence="2" key="1">
    <citation type="submission" date="2022-01" db="EMBL/GenBank/DDBJ databases">
        <authorList>
            <person name="King R."/>
        </authorList>
    </citation>
    <scope>NUCLEOTIDE SEQUENCE</scope>
</reference>